<evidence type="ECO:0000256" key="1">
    <source>
        <dbReference type="SAM" id="Phobius"/>
    </source>
</evidence>
<feature type="transmembrane region" description="Helical" evidence="1">
    <location>
        <begin position="133"/>
        <end position="153"/>
    </location>
</feature>
<organism evidence="2 3">
    <name type="scientific">Desulfonema limicola</name>
    <dbReference type="NCBI Taxonomy" id="45656"/>
    <lineage>
        <taxon>Bacteria</taxon>
        <taxon>Pseudomonadati</taxon>
        <taxon>Thermodesulfobacteriota</taxon>
        <taxon>Desulfobacteria</taxon>
        <taxon>Desulfobacterales</taxon>
        <taxon>Desulfococcaceae</taxon>
        <taxon>Desulfonema</taxon>
    </lineage>
</organism>
<feature type="transmembrane region" description="Helical" evidence="1">
    <location>
        <begin position="16"/>
        <end position="38"/>
    </location>
</feature>
<dbReference type="RefSeq" id="WP_207692426.1">
    <property type="nucleotide sequence ID" value="NZ_CP061799.1"/>
</dbReference>
<name>A0A975B8R4_9BACT</name>
<evidence type="ECO:0000313" key="3">
    <source>
        <dbReference type="Proteomes" id="UP000663720"/>
    </source>
</evidence>
<feature type="transmembrane region" description="Helical" evidence="1">
    <location>
        <begin position="269"/>
        <end position="289"/>
    </location>
</feature>
<evidence type="ECO:0000313" key="2">
    <source>
        <dbReference type="EMBL" id="QTA80860.1"/>
    </source>
</evidence>
<accession>A0A975B8R4</accession>
<keyword evidence="3" id="KW-1185">Reference proteome</keyword>
<reference evidence="2" key="1">
    <citation type="journal article" date="2021" name="Microb. Physiol.">
        <title>Proteogenomic Insights into the Physiology of Marine, Sulfate-Reducing, Filamentous Desulfonema limicola and Desulfonema magnum.</title>
        <authorList>
            <person name="Schnaars V."/>
            <person name="Wohlbrand L."/>
            <person name="Scheve S."/>
            <person name="Hinrichs C."/>
            <person name="Reinhardt R."/>
            <person name="Rabus R."/>
        </authorList>
    </citation>
    <scope>NUCLEOTIDE SEQUENCE</scope>
    <source>
        <strain evidence="2">5ac10</strain>
    </source>
</reference>
<dbReference type="EMBL" id="CP061799">
    <property type="protein sequence ID" value="QTA80860.1"/>
    <property type="molecule type" value="Genomic_DNA"/>
</dbReference>
<feature type="transmembrane region" description="Helical" evidence="1">
    <location>
        <begin position="165"/>
        <end position="185"/>
    </location>
</feature>
<gene>
    <name evidence="2" type="ORF">dnl_31730</name>
</gene>
<keyword evidence="1" id="KW-1133">Transmembrane helix</keyword>
<keyword evidence="1" id="KW-0472">Membrane</keyword>
<dbReference type="AlphaFoldDB" id="A0A975B8R4"/>
<sequence>MSNTIIQWLNKHRKNLLVSILIILTGVLSFTSTLDTILGKTIISRIDEKGSLYFKETMSRALYTYAVARGLNGVISVIQGTNIAVSPAGVGVSLSIGEILDPVNDLVERFSWIMLMSITSLGIQKVFMEIGNWFGFNILLSFAMTMILLGIWINNFTKINLKNSGYRLVILALAIRFCIPASAIVNDKIYELFLKDKYENSIESLEKADQEIKDTGLAASENGAEEDETSYLSRLKELYNTTKEYKQYKEKIMILKDKISDYTEYTVDLIILFILQTIIIPLMVLWGFAKVLHMANQTVL</sequence>
<protein>
    <submittedName>
        <fullName evidence="2">Uncharacterized protein</fullName>
    </submittedName>
</protein>
<dbReference type="KEGG" id="dli:dnl_31730"/>
<dbReference type="Proteomes" id="UP000663720">
    <property type="component" value="Chromosome"/>
</dbReference>
<keyword evidence="1" id="KW-0812">Transmembrane</keyword>
<proteinExistence type="predicted"/>